<gene>
    <name evidence="3" type="ORF">Fmac_011558</name>
</gene>
<evidence type="ECO:0000313" key="4">
    <source>
        <dbReference type="Proteomes" id="UP001603857"/>
    </source>
</evidence>
<dbReference type="EMBL" id="JBGMDY010000004">
    <property type="protein sequence ID" value="KAL2337112.1"/>
    <property type="molecule type" value="Genomic_DNA"/>
</dbReference>
<name>A0ABD1MNN2_9FABA</name>
<dbReference type="PANTHER" id="PTHR33286">
    <property type="entry name" value="BIFUNCTIONAL INHIBITOR/LIPID-TRANSFER PROTEIN/SEED STORAGE 2S ALBUMIN SUPERFAMILY PROTEIN"/>
    <property type="match status" value="1"/>
</dbReference>
<feature type="chain" id="PRO_5044852383" description="Bifunctional inhibitor/plant lipid transfer protein/seed storage helical domain-containing protein" evidence="1">
    <location>
        <begin position="31"/>
        <end position="116"/>
    </location>
</feature>
<protein>
    <recommendedName>
        <fullName evidence="2">Bifunctional inhibitor/plant lipid transfer protein/seed storage helical domain-containing protein</fullName>
    </recommendedName>
</protein>
<sequence length="116" mass="12406">MARMMNTNIVILEIIGILVIFGANKKNVVAGACPGTQGLVTECAMYVEKSGPEMNPSQGCCIQIQNAGDWCLCQHITKAMLQFIDMQKVIFVAESCGKPIPPGTNCGGIGIFNQIN</sequence>
<dbReference type="InterPro" id="IPR036312">
    <property type="entry name" value="Bifun_inhib/LTP/seed_sf"/>
</dbReference>
<keyword evidence="4" id="KW-1185">Reference proteome</keyword>
<organism evidence="3 4">
    <name type="scientific">Flemingia macrophylla</name>
    <dbReference type="NCBI Taxonomy" id="520843"/>
    <lineage>
        <taxon>Eukaryota</taxon>
        <taxon>Viridiplantae</taxon>
        <taxon>Streptophyta</taxon>
        <taxon>Embryophyta</taxon>
        <taxon>Tracheophyta</taxon>
        <taxon>Spermatophyta</taxon>
        <taxon>Magnoliopsida</taxon>
        <taxon>eudicotyledons</taxon>
        <taxon>Gunneridae</taxon>
        <taxon>Pentapetalae</taxon>
        <taxon>rosids</taxon>
        <taxon>fabids</taxon>
        <taxon>Fabales</taxon>
        <taxon>Fabaceae</taxon>
        <taxon>Papilionoideae</taxon>
        <taxon>50 kb inversion clade</taxon>
        <taxon>NPAAA clade</taxon>
        <taxon>indigoferoid/millettioid clade</taxon>
        <taxon>Phaseoleae</taxon>
        <taxon>Flemingia</taxon>
    </lineage>
</organism>
<dbReference type="PANTHER" id="PTHR33286:SF1">
    <property type="entry name" value="OS01G0800600 PROTEIN"/>
    <property type="match status" value="1"/>
</dbReference>
<proteinExistence type="predicted"/>
<dbReference type="InterPro" id="IPR016140">
    <property type="entry name" value="Bifunc_inhib/LTP/seed_store"/>
</dbReference>
<comment type="caution">
    <text evidence="3">The sequence shown here is derived from an EMBL/GenBank/DDBJ whole genome shotgun (WGS) entry which is preliminary data.</text>
</comment>
<feature type="signal peptide" evidence="1">
    <location>
        <begin position="1"/>
        <end position="30"/>
    </location>
</feature>
<dbReference type="Pfam" id="PF14368">
    <property type="entry name" value="LTP_2"/>
    <property type="match status" value="1"/>
</dbReference>
<reference evidence="3 4" key="1">
    <citation type="submission" date="2024-08" db="EMBL/GenBank/DDBJ databases">
        <title>Insights into the chromosomal genome structure of Flemingia macrophylla.</title>
        <authorList>
            <person name="Ding Y."/>
            <person name="Zhao Y."/>
            <person name="Bi W."/>
            <person name="Wu M."/>
            <person name="Zhao G."/>
            <person name="Gong Y."/>
            <person name="Li W."/>
            <person name="Zhang P."/>
        </authorList>
    </citation>
    <scope>NUCLEOTIDE SEQUENCE [LARGE SCALE GENOMIC DNA]</scope>
    <source>
        <strain evidence="3">DYQJB</strain>
        <tissue evidence="3">Leaf</tissue>
    </source>
</reference>
<evidence type="ECO:0000256" key="1">
    <source>
        <dbReference type="SAM" id="SignalP"/>
    </source>
</evidence>
<accession>A0ABD1MNN2</accession>
<evidence type="ECO:0000259" key="2">
    <source>
        <dbReference type="Pfam" id="PF14368"/>
    </source>
</evidence>
<dbReference type="InterPro" id="IPR044741">
    <property type="entry name" value="NsLTP-like"/>
</dbReference>
<dbReference type="CDD" id="cd04660">
    <property type="entry name" value="nsLTP_like"/>
    <property type="match status" value="1"/>
</dbReference>
<dbReference type="Gene3D" id="1.10.110.10">
    <property type="entry name" value="Plant lipid-transfer and hydrophobic proteins"/>
    <property type="match status" value="1"/>
</dbReference>
<keyword evidence="1" id="KW-0732">Signal</keyword>
<dbReference type="AlphaFoldDB" id="A0ABD1MNN2"/>
<dbReference type="SUPFAM" id="SSF47699">
    <property type="entry name" value="Bifunctional inhibitor/lipid-transfer protein/seed storage 2S albumin"/>
    <property type="match status" value="1"/>
</dbReference>
<feature type="domain" description="Bifunctional inhibitor/plant lipid transfer protein/seed storage helical" evidence="2">
    <location>
        <begin position="24"/>
        <end position="106"/>
    </location>
</feature>
<evidence type="ECO:0000313" key="3">
    <source>
        <dbReference type="EMBL" id="KAL2337112.1"/>
    </source>
</evidence>
<dbReference type="Proteomes" id="UP001603857">
    <property type="component" value="Unassembled WGS sequence"/>
</dbReference>